<dbReference type="GO" id="GO:0006002">
    <property type="term" value="P:fructose 6-phosphate metabolic process"/>
    <property type="evidence" value="ECO:0007669"/>
    <property type="project" value="TreeGrafter"/>
</dbReference>
<dbReference type="InterPro" id="IPR001347">
    <property type="entry name" value="SIS_dom"/>
</dbReference>
<dbReference type="AlphaFoldDB" id="A0A7X2N1Y2"/>
<dbReference type="PROSITE" id="PS51464">
    <property type="entry name" value="SIS"/>
    <property type="match status" value="1"/>
</dbReference>
<dbReference type="RefSeq" id="WP_154459447.1">
    <property type="nucleotide sequence ID" value="NZ_VUMM01000003.1"/>
</dbReference>
<dbReference type="PANTHER" id="PTHR10937">
    <property type="entry name" value="GLUCOSAMINE--FRUCTOSE-6-PHOSPHATE AMINOTRANSFERASE, ISOMERIZING"/>
    <property type="match status" value="1"/>
</dbReference>
<dbReference type="EMBL" id="VUMM01000003">
    <property type="protein sequence ID" value="MSS00973.1"/>
    <property type="molecule type" value="Genomic_DNA"/>
</dbReference>
<evidence type="ECO:0000256" key="4">
    <source>
        <dbReference type="ARBA" id="ARBA00022737"/>
    </source>
</evidence>
<keyword evidence="7" id="KW-1185">Reference proteome</keyword>
<sequence length="348" mass="39807">MFESVMWKYMKEEKDLLLKTFNTKLEILDMEALYIVAHGSSYNAASAIAPFLSKWAKIRVYVYTPSAFINNCISIQYEKKETTCVMGISQTGTSRGVLEAIESIRPEGFKILSITNEKDSPIEKISDCTYYLQVNEEESNAKTKGYSATLVVLLAMSIQMAFEKKQISIDTLNELMDEIKNQIQDIPDCIENTIQWCLKNNYGKNMNNIYVIGNGMNFATAMEGQLKLMETQCIPTMFSDIIEFSHGMHRSLNEESFVLLINDGTNENLMNKTFDYCKTKKYNICMIDTKNHTDDQIINVKEYKHTHSILLITSVIQAISAFVPENNGTDPNRDANNDYTDWMETRVL</sequence>
<dbReference type="Gene3D" id="3.40.50.10490">
    <property type="entry name" value="Glucose-6-phosphate isomerase like protein, domain 1"/>
    <property type="match status" value="2"/>
</dbReference>
<evidence type="ECO:0000313" key="6">
    <source>
        <dbReference type="EMBL" id="MSS00973.1"/>
    </source>
</evidence>
<dbReference type="CDD" id="cd05008">
    <property type="entry name" value="SIS_GlmS_GlmD_1"/>
    <property type="match status" value="1"/>
</dbReference>
<comment type="caution">
    <text evidence="6">The sequence shown here is derived from an EMBL/GenBank/DDBJ whole genome shotgun (WGS) entry which is preliminary data.</text>
</comment>
<evidence type="ECO:0000256" key="3">
    <source>
        <dbReference type="ARBA" id="ARBA00016090"/>
    </source>
</evidence>
<evidence type="ECO:0000256" key="1">
    <source>
        <dbReference type="ARBA" id="ARBA00001031"/>
    </source>
</evidence>
<dbReference type="PANTHER" id="PTHR10937:SF0">
    <property type="entry name" value="GLUTAMINE--FRUCTOSE-6-PHOSPHATE TRANSAMINASE (ISOMERIZING)"/>
    <property type="match status" value="1"/>
</dbReference>
<gene>
    <name evidence="6" type="ORF">FYJ50_02375</name>
</gene>
<dbReference type="InterPro" id="IPR035466">
    <property type="entry name" value="GlmS/AgaS_SIS"/>
</dbReference>
<dbReference type="GO" id="GO:0006047">
    <property type="term" value="P:UDP-N-acetylglucosamine metabolic process"/>
    <property type="evidence" value="ECO:0007669"/>
    <property type="project" value="TreeGrafter"/>
</dbReference>
<evidence type="ECO:0000256" key="2">
    <source>
        <dbReference type="ARBA" id="ARBA00012916"/>
    </source>
</evidence>
<evidence type="ECO:0000259" key="5">
    <source>
        <dbReference type="PROSITE" id="PS51464"/>
    </source>
</evidence>
<evidence type="ECO:0000313" key="7">
    <source>
        <dbReference type="Proteomes" id="UP000470082"/>
    </source>
</evidence>
<proteinExistence type="predicted"/>
<name>A0A7X2N1Y2_9FIRM</name>
<dbReference type="InterPro" id="IPR046348">
    <property type="entry name" value="SIS_dom_sf"/>
</dbReference>
<dbReference type="GO" id="GO:0006487">
    <property type="term" value="P:protein N-linked glycosylation"/>
    <property type="evidence" value="ECO:0007669"/>
    <property type="project" value="TreeGrafter"/>
</dbReference>
<feature type="domain" description="SIS" evidence="5">
    <location>
        <begin position="23"/>
        <end position="167"/>
    </location>
</feature>
<protein>
    <recommendedName>
        <fullName evidence="3">Glutamine--fructose-6-phosphate aminotransferase [isomerizing]</fullName>
        <ecNumber evidence="2">2.6.1.16</ecNumber>
    </recommendedName>
</protein>
<comment type="catalytic activity">
    <reaction evidence="1">
        <text>D-fructose 6-phosphate + L-glutamine = D-glucosamine 6-phosphate + L-glutamate</text>
        <dbReference type="Rhea" id="RHEA:13237"/>
        <dbReference type="ChEBI" id="CHEBI:29985"/>
        <dbReference type="ChEBI" id="CHEBI:58359"/>
        <dbReference type="ChEBI" id="CHEBI:58725"/>
        <dbReference type="ChEBI" id="CHEBI:61527"/>
        <dbReference type="EC" id="2.6.1.16"/>
    </reaction>
</comment>
<organism evidence="6 7">
    <name type="scientific">Floccifex porci</name>
    <dbReference type="NCBI Taxonomy" id="2606629"/>
    <lineage>
        <taxon>Bacteria</taxon>
        <taxon>Bacillati</taxon>
        <taxon>Bacillota</taxon>
        <taxon>Erysipelotrichia</taxon>
        <taxon>Erysipelotrichales</taxon>
        <taxon>Erysipelotrichaceae</taxon>
        <taxon>Floccifex</taxon>
    </lineage>
</organism>
<dbReference type="GO" id="GO:0097367">
    <property type="term" value="F:carbohydrate derivative binding"/>
    <property type="evidence" value="ECO:0007669"/>
    <property type="project" value="InterPro"/>
</dbReference>
<dbReference type="Pfam" id="PF01380">
    <property type="entry name" value="SIS"/>
    <property type="match status" value="2"/>
</dbReference>
<dbReference type="Proteomes" id="UP000470082">
    <property type="component" value="Unassembled WGS sequence"/>
</dbReference>
<accession>A0A7X2N1Y2</accession>
<dbReference type="EC" id="2.6.1.16" evidence="2"/>
<reference evidence="6 7" key="1">
    <citation type="submission" date="2019-08" db="EMBL/GenBank/DDBJ databases">
        <title>In-depth cultivation of the pig gut microbiome towards novel bacterial diversity and tailored functional studies.</title>
        <authorList>
            <person name="Wylensek D."/>
            <person name="Hitch T.C.A."/>
            <person name="Clavel T."/>
        </authorList>
    </citation>
    <scope>NUCLEOTIDE SEQUENCE [LARGE SCALE GENOMIC DNA]</scope>
    <source>
        <strain evidence="6 7">LKV-178-WT-2G</strain>
    </source>
</reference>
<keyword evidence="4" id="KW-0677">Repeat</keyword>
<dbReference type="GO" id="GO:0004360">
    <property type="term" value="F:glutamine-fructose-6-phosphate transaminase (isomerizing) activity"/>
    <property type="evidence" value="ECO:0007669"/>
    <property type="project" value="UniProtKB-EC"/>
</dbReference>
<dbReference type="SUPFAM" id="SSF53697">
    <property type="entry name" value="SIS domain"/>
    <property type="match status" value="1"/>
</dbReference>